<dbReference type="HOGENOM" id="CLU_2511917_0_0_11"/>
<proteinExistence type="predicted"/>
<dbReference type="AlphaFoldDB" id="D1C0Z3"/>
<name>D1C0Z3_XYLCX</name>
<dbReference type="KEGG" id="xce:Xcel_3460"/>
<evidence type="ECO:0000313" key="3">
    <source>
        <dbReference type="Proteomes" id="UP000002255"/>
    </source>
</evidence>
<keyword evidence="2" id="KW-0614">Plasmid</keyword>
<evidence type="ECO:0000256" key="1">
    <source>
        <dbReference type="SAM" id="MobiDB-lite"/>
    </source>
</evidence>
<organism evidence="2 3">
    <name type="scientific">Xylanimonas cellulosilytica (strain DSM 15894 / JCM 12276 / CECT 5975 / KCTC 9989 / LMG 20990 / NBRC 107835 / XIL07)</name>
    <dbReference type="NCBI Taxonomy" id="446471"/>
    <lineage>
        <taxon>Bacteria</taxon>
        <taxon>Bacillati</taxon>
        <taxon>Actinomycetota</taxon>
        <taxon>Actinomycetes</taxon>
        <taxon>Micrococcales</taxon>
        <taxon>Promicromonosporaceae</taxon>
        <taxon>Xylanimonas</taxon>
    </lineage>
</organism>
<geneLocation type="plasmid" evidence="2 3">
    <name>pXCEL01</name>
</geneLocation>
<dbReference type="Proteomes" id="UP000002255">
    <property type="component" value="Plasmid pXCEL01"/>
</dbReference>
<sequence length="85" mass="9197">MTAGTRPSHCAHCGRPVHPRGTRADDRPADSVLYRGNQLCVECAPARATSGSFGRFQMRPSHLTTRTPSRSQAGHIDNAKDGAPW</sequence>
<accession>D1C0Z3</accession>
<keyword evidence="3" id="KW-1185">Reference proteome</keyword>
<reference evidence="2 3" key="1">
    <citation type="journal article" date="2010" name="Stand. Genomic Sci.">
        <title>Complete genome sequence of Xylanimonas cellulosilytica type strain (XIL07).</title>
        <authorList>
            <person name="Foster B."/>
            <person name="Pukall R."/>
            <person name="Abt B."/>
            <person name="Nolan M."/>
            <person name="Glavina Del Rio T."/>
            <person name="Chen F."/>
            <person name="Lucas S."/>
            <person name="Tice H."/>
            <person name="Pitluck S."/>
            <person name="Cheng J.-F."/>
            <person name="Chertkov O."/>
            <person name="Brettin T."/>
            <person name="Han C."/>
            <person name="Detter J.C."/>
            <person name="Bruce D."/>
            <person name="Goodwin L."/>
            <person name="Ivanova N."/>
            <person name="Mavromatis K."/>
            <person name="Pati A."/>
            <person name="Mikhailova N."/>
            <person name="Chen A."/>
            <person name="Palaniappan K."/>
            <person name="Land M."/>
            <person name="Hauser L."/>
            <person name="Chang Y.-J."/>
            <person name="Jeffries C.D."/>
            <person name="Chain P."/>
            <person name="Rohde M."/>
            <person name="Goeker M."/>
            <person name="Bristow J."/>
            <person name="Eisen J.A."/>
            <person name="Markowitz V."/>
            <person name="Hugenholtz P."/>
            <person name="Kyrpides N.C."/>
            <person name="Klenk H.-P."/>
            <person name="Lapidus A."/>
        </authorList>
    </citation>
    <scope>NUCLEOTIDE SEQUENCE [LARGE SCALE GENOMIC DNA]</scope>
    <source>
        <strain evidence="3">DSM 15894 / CECT 5975 / LMG 20990 / XIL07</strain>
        <plasmid evidence="3">Plasmid pXCEL01</plasmid>
    </source>
</reference>
<dbReference type="EMBL" id="CP001822">
    <property type="protein sequence ID" value="ACZ32459.1"/>
    <property type="molecule type" value="Genomic_DNA"/>
</dbReference>
<feature type="region of interest" description="Disordered" evidence="1">
    <location>
        <begin position="1"/>
        <end position="29"/>
    </location>
</feature>
<feature type="region of interest" description="Disordered" evidence="1">
    <location>
        <begin position="51"/>
        <end position="85"/>
    </location>
</feature>
<evidence type="ECO:0000313" key="2">
    <source>
        <dbReference type="EMBL" id="ACZ32459.1"/>
    </source>
</evidence>
<gene>
    <name evidence="2" type="ORF">Xcel_3460</name>
</gene>
<feature type="compositionally biased region" description="Polar residues" evidence="1">
    <location>
        <begin position="62"/>
        <end position="72"/>
    </location>
</feature>
<protein>
    <submittedName>
        <fullName evidence="2">Uncharacterized protein</fullName>
    </submittedName>
</protein>